<dbReference type="Pfam" id="PF12796">
    <property type="entry name" value="Ank_2"/>
    <property type="match status" value="3"/>
</dbReference>
<comment type="caution">
    <text evidence="5">The sequence shown here is derived from an EMBL/GenBank/DDBJ whole genome shotgun (WGS) entry which is preliminary data.</text>
</comment>
<dbReference type="PANTHER" id="PTHR24126">
    <property type="entry name" value="ANKYRIN REPEAT, PH AND SEC7 DOMAIN CONTAINING PROTEIN SECG-RELATED"/>
    <property type="match status" value="1"/>
</dbReference>
<feature type="repeat" description="ANK" evidence="3">
    <location>
        <begin position="261"/>
        <end position="293"/>
    </location>
</feature>
<feature type="compositionally biased region" description="Polar residues" evidence="4">
    <location>
        <begin position="168"/>
        <end position="180"/>
    </location>
</feature>
<feature type="repeat" description="ANK" evidence="3">
    <location>
        <begin position="231"/>
        <end position="260"/>
    </location>
</feature>
<organism evidence="5 6">
    <name type="scientific">Microtus ochrogaster</name>
    <name type="common">Prairie vole</name>
    <dbReference type="NCBI Taxonomy" id="79684"/>
    <lineage>
        <taxon>Eukaryota</taxon>
        <taxon>Metazoa</taxon>
        <taxon>Chordata</taxon>
        <taxon>Craniata</taxon>
        <taxon>Vertebrata</taxon>
        <taxon>Euteleostomi</taxon>
        <taxon>Mammalia</taxon>
        <taxon>Eutheria</taxon>
        <taxon>Euarchontoglires</taxon>
        <taxon>Glires</taxon>
        <taxon>Rodentia</taxon>
        <taxon>Myomorpha</taxon>
        <taxon>Muroidea</taxon>
        <taxon>Cricetidae</taxon>
        <taxon>Arvicolinae</taxon>
        <taxon>Microtus</taxon>
    </lineage>
</organism>
<evidence type="ECO:0000313" key="5">
    <source>
        <dbReference type="EMBL" id="KAH0505181.1"/>
    </source>
</evidence>
<evidence type="ECO:0000313" key="6">
    <source>
        <dbReference type="Proteomes" id="UP000710432"/>
    </source>
</evidence>
<dbReference type="SMART" id="SM00248">
    <property type="entry name" value="ANK"/>
    <property type="match status" value="9"/>
</dbReference>
<dbReference type="Gene3D" id="1.25.40.20">
    <property type="entry name" value="Ankyrin repeat-containing domain"/>
    <property type="match status" value="4"/>
</dbReference>
<dbReference type="PRINTS" id="PR01415">
    <property type="entry name" value="ANKYRIN"/>
</dbReference>
<keyword evidence="1" id="KW-0677">Repeat</keyword>
<dbReference type="GO" id="GO:0006357">
    <property type="term" value="P:regulation of transcription by RNA polymerase II"/>
    <property type="evidence" value="ECO:0007669"/>
    <property type="project" value="TreeGrafter"/>
</dbReference>
<dbReference type="PROSITE" id="PS50088">
    <property type="entry name" value="ANK_REPEAT"/>
    <property type="match status" value="5"/>
</dbReference>
<accession>A0A8J6G347</accession>
<feature type="repeat" description="ANK" evidence="3">
    <location>
        <begin position="331"/>
        <end position="353"/>
    </location>
</feature>
<evidence type="ECO:0000256" key="3">
    <source>
        <dbReference type="PROSITE-ProRule" id="PRU00023"/>
    </source>
</evidence>
<feature type="repeat" description="ANK" evidence="3">
    <location>
        <begin position="93"/>
        <end position="125"/>
    </location>
</feature>
<reference evidence="5" key="1">
    <citation type="submission" date="2020-03" db="EMBL/GenBank/DDBJ databases">
        <title>Studies in the Genomics of Life Span.</title>
        <authorList>
            <person name="Glass D."/>
        </authorList>
    </citation>
    <scope>NUCLEOTIDE SEQUENCE</scope>
    <source>
        <strain evidence="5">LTLLF</strain>
        <tissue evidence="5">Muscle</tissue>
    </source>
</reference>
<gene>
    <name evidence="5" type="ORF">LTLLF_179700</name>
</gene>
<name>A0A8J6G347_MICOH</name>
<dbReference type="Pfam" id="PF13637">
    <property type="entry name" value="Ank_4"/>
    <property type="match status" value="1"/>
</dbReference>
<keyword evidence="2 3" id="KW-0040">ANK repeat</keyword>
<keyword evidence="5" id="KW-0418">Kinase</keyword>
<protein>
    <submittedName>
        <fullName evidence="5">Serine/threonine-protein kinase TNNI3K</fullName>
    </submittedName>
</protein>
<dbReference type="GO" id="GO:0016301">
    <property type="term" value="F:kinase activity"/>
    <property type="evidence" value="ECO:0007669"/>
    <property type="project" value="UniProtKB-KW"/>
</dbReference>
<dbReference type="PANTHER" id="PTHR24126:SF52">
    <property type="entry name" value="SERINE_THREONINE-PROTEIN KINASE TNNI3K"/>
    <property type="match status" value="1"/>
</dbReference>
<dbReference type="FunFam" id="1.25.40.20:FF:000077">
    <property type="entry name" value="Serine/threonine-protein kinase TNNI3K"/>
    <property type="match status" value="1"/>
</dbReference>
<evidence type="ECO:0000256" key="2">
    <source>
        <dbReference type="ARBA" id="ARBA00023043"/>
    </source>
</evidence>
<evidence type="ECO:0000256" key="1">
    <source>
        <dbReference type="ARBA" id="ARBA00022737"/>
    </source>
</evidence>
<dbReference type="AlphaFoldDB" id="A0A8J6G347"/>
<feature type="repeat" description="ANK" evidence="3">
    <location>
        <begin position="401"/>
        <end position="433"/>
    </location>
</feature>
<dbReference type="EMBL" id="JAATJU010024629">
    <property type="protein sequence ID" value="KAH0505181.1"/>
    <property type="molecule type" value="Genomic_DNA"/>
</dbReference>
<dbReference type="GO" id="GO:0061629">
    <property type="term" value="F:RNA polymerase II-specific DNA-binding transcription factor binding"/>
    <property type="evidence" value="ECO:0007669"/>
    <property type="project" value="TreeGrafter"/>
</dbReference>
<sequence length="493" mass="54858">MISTDLDEWKKKVSESYAIIIERLEGDLQIKENEFKELRHIFGSDEAFREVSLNYRTESGLSLLHLCCVCGGNKSHIRALMLKGLRPSRLTRNGFPALHLAVYKDNPELITSLLHSGADVQQVGYGGLTALHIAAIAGHPESLSLISQKSNQGSLTCGKFKDHPPPSRSSKTVAQQNLQNKPFLEKQRRSSFNHADCNEEKEADETREEVAAEVLLEHGANVNVQDAVFFTPLHISAYYGHEQVTSVLLKFGADVNVSGEVGDRPLHLASAKGFFNIVKLLTEEGSRADVNAQDNEDHVPLHFCSRFGHRDIVNYLLQSDVEVQPHVANIYGDTPLHLACYSGNFEVAKEIIQVTGTESLAKENIFSETAFHSACTYGKNIDLVKFLLDQNAVNINHRGRDGHTGLHSACYHGHIRLVQFLLDNGADMNLVACDPSRSSGEKDEQTCLMWAYEKDCVQSSGDVDQRVQQTIIRERNSGLQMSSCIDNEKKQVY</sequence>
<dbReference type="Proteomes" id="UP000710432">
    <property type="component" value="Unassembled WGS sequence"/>
</dbReference>
<keyword evidence="5" id="KW-0808">Transferase</keyword>
<proteinExistence type="predicted"/>
<evidence type="ECO:0000256" key="4">
    <source>
        <dbReference type="SAM" id="MobiDB-lite"/>
    </source>
</evidence>
<feature type="region of interest" description="Disordered" evidence="4">
    <location>
        <begin position="156"/>
        <end position="205"/>
    </location>
</feature>
<dbReference type="InterPro" id="IPR002110">
    <property type="entry name" value="Ankyrin_rpt"/>
</dbReference>
<dbReference type="SUPFAM" id="SSF48403">
    <property type="entry name" value="Ankyrin repeat"/>
    <property type="match status" value="2"/>
</dbReference>
<dbReference type="GO" id="GO:0005634">
    <property type="term" value="C:nucleus"/>
    <property type="evidence" value="ECO:0007669"/>
    <property type="project" value="TreeGrafter"/>
</dbReference>
<dbReference type="InterPro" id="IPR036770">
    <property type="entry name" value="Ankyrin_rpt-contain_sf"/>
</dbReference>
<dbReference type="PROSITE" id="PS50297">
    <property type="entry name" value="ANK_REP_REGION"/>
    <property type="match status" value="5"/>
</dbReference>